<feature type="region of interest" description="Disordered" evidence="4">
    <location>
        <begin position="142"/>
        <end position="177"/>
    </location>
</feature>
<proteinExistence type="evidence at transcript level"/>
<dbReference type="InterPro" id="IPR002068">
    <property type="entry name" value="A-crystallin/Hsp20_dom"/>
</dbReference>
<dbReference type="GO" id="GO:0009408">
    <property type="term" value="P:response to heat"/>
    <property type="evidence" value="ECO:0007669"/>
    <property type="project" value="TreeGrafter"/>
</dbReference>
<dbReference type="Pfam" id="PF00011">
    <property type="entry name" value="HSP20"/>
    <property type="match status" value="1"/>
</dbReference>
<dbReference type="PANTHER" id="PTHR45640:SF13">
    <property type="entry name" value="HEAT SHOCK PROTEIN 22-RELATED"/>
    <property type="match status" value="1"/>
</dbReference>
<sequence>MSLLPFVMRDFVDGFYPPTIFGDHFGFRPSSLLSSVPLQAGYLRPWRLLDSQDSGISNIEEDKTNFKVNLDVQQSKPEEISVKLSGDDIVIEGKHEERKDQHGFISRQFCRRYKLPQNVDLQKLESRLSSDGVLQLIAPKKIDEASGSERQIPITHTNQPAIKPSSNKKQSEEKMEA</sequence>
<evidence type="ECO:0000256" key="3">
    <source>
        <dbReference type="RuleBase" id="RU003616"/>
    </source>
</evidence>
<feature type="compositionally biased region" description="Polar residues" evidence="4">
    <location>
        <begin position="154"/>
        <end position="168"/>
    </location>
</feature>
<dbReference type="GO" id="GO:0051082">
    <property type="term" value="F:unfolded protein binding"/>
    <property type="evidence" value="ECO:0007669"/>
    <property type="project" value="TreeGrafter"/>
</dbReference>
<feature type="domain" description="SHSP" evidence="5">
    <location>
        <begin position="47"/>
        <end position="155"/>
    </location>
</feature>
<evidence type="ECO:0000256" key="1">
    <source>
        <dbReference type="ARBA" id="ARBA00023016"/>
    </source>
</evidence>
<dbReference type="GO" id="GO:0042026">
    <property type="term" value="P:protein refolding"/>
    <property type="evidence" value="ECO:0007669"/>
    <property type="project" value="TreeGrafter"/>
</dbReference>
<dbReference type="CDD" id="cd06526">
    <property type="entry name" value="metazoan_ACD"/>
    <property type="match status" value="1"/>
</dbReference>
<dbReference type="EMBL" id="MH830307">
    <property type="protein sequence ID" value="AYP00110.1"/>
    <property type="molecule type" value="mRNA"/>
</dbReference>
<protein>
    <submittedName>
        <fullName evidence="6">Small heat shock protein 20.1</fullName>
    </submittedName>
</protein>
<dbReference type="GO" id="GO:0005634">
    <property type="term" value="C:nucleus"/>
    <property type="evidence" value="ECO:0007669"/>
    <property type="project" value="TreeGrafter"/>
</dbReference>
<reference evidence="6" key="1">
    <citation type="submission" date="2018-09" db="EMBL/GenBank/DDBJ databases">
        <title>Induced expression of small heat shock proteins is associated with thermotolerance in female Laodelphax striatellus planthoppers.</title>
        <authorList>
            <person name="Wang L."/>
            <person name="Pan L."/>
            <person name="Shan D."/>
            <person name="Fang J."/>
        </authorList>
    </citation>
    <scope>NUCLEOTIDE SEQUENCE</scope>
</reference>
<dbReference type="Gene3D" id="2.60.40.790">
    <property type="match status" value="1"/>
</dbReference>
<evidence type="ECO:0000256" key="2">
    <source>
        <dbReference type="PROSITE-ProRule" id="PRU00285"/>
    </source>
</evidence>
<dbReference type="PANTHER" id="PTHR45640">
    <property type="entry name" value="HEAT SHOCK PROTEIN HSP-12.2-RELATED"/>
    <property type="match status" value="1"/>
</dbReference>
<dbReference type="InterPro" id="IPR008978">
    <property type="entry name" value="HSP20-like_chaperone"/>
</dbReference>
<accession>A0A3G2WK59</accession>
<dbReference type="GO" id="GO:0005737">
    <property type="term" value="C:cytoplasm"/>
    <property type="evidence" value="ECO:0007669"/>
    <property type="project" value="TreeGrafter"/>
</dbReference>
<comment type="similarity">
    <text evidence="2 3">Belongs to the small heat shock protein (HSP20) family.</text>
</comment>
<dbReference type="InterPro" id="IPR001436">
    <property type="entry name" value="Alpha-crystallin/sHSP_animal"/>
</dbReference>
<dbReference type="PROSITE" id="PS01031">
    <property type="entry name" value="SHSP"/>
    <property type="match status" value="1"/>
</dbReference>
<evidence type="ECO:0000313" key="6">
    <source>
        <dbReference type="EMBL" id="AYP00110.1"/>
    </source>
</evidence>
<evidence type="ECO:0000256" key="4">
    <source>
        <dbReference type="SAM" id="MobiDB-lite"/>
    </source>
</evidence>
<organism evidence="6">
    <name type="scientific">Laodelphax striatellus</name>
    <name type="common">Small brown planthopper</name>
    <name type="synonym">Delphax striatella</name>
    <dbReference type="NCBI Taxonomy" id="195883"/>
    <lineage>
        <taxon>Eukaryota</taxon>
        <taxon>Metazoa</taxon>
        <taxon>Ecdysozoa</taxon>
        <taxon>Arthropoda</taxon>
        <taxon>Hexapoda</taxon>
        <taxon>Insecta</taxon>
        <taxon>Pterygota</taxon>
        <taxon>Neoptera</taxon>
        <taxon>Paraneoptera</taxon>
        <taxon>Hemiptera</taxon>
        <taxon>Auchenorrhyncha</taxon>
        <taxon>Fulgoroidea</taxon>
        <taxon>Delphacidae</taxon>
        <taxon>Criomorphinae</taxon>
        <taxon>Laodelphax</taxon>
    </lineage>
</organism>
<keyword evidence="1 6" id="KW-0346">Stress response</keyword>
<dbReference type="PRINTS" id="PR00299">
    <property type="entry name" value="ACRYSTALLIN"/>
</dbReference>
<evidence type="ECO:0000259" key="5">
    <source>
        <dbReference type="PROSITE" id="PS01031"/>
    </source>
</evidence>
<name>A0A3G2WK59_LAOST</name>
<dbReference type="AlphaFoldDB" id="A0A3G2WK59"/>
<dbReference type="SUPFAM" id="SSF49764">
    <property type="entry name" value="HSP20-like chaperones"/>
    <property type="match status" value="1"/>
</dbReference>